<dbReference type="PROSITE" id="PS50016">
    <property type="entry name" value="ZF_PHD_2"/>
    <property type="match status" value="1"/>
</dbReference>
<dbReference type="InterPro" id="IPR019786">
    <property type="entry name" value="Zinc_finger_PHD-type_CS"/>
</dbReference>
<dbReference type="AlphaFoldDB" id="A0A0P7AVN4"/>
<dbReference type="GO" id="GO:0045893">
    <property type="term" value="P:positive regulation of DNA-templated transcription"/>
    <property type="evidence" value="ECO:0007669"/>
    <property type="project" value="TreeGrafter"/>
</dbReference>
<dbReference type="InterPro" id="IPR001965">
    <property type="entry name" value="Znf_PHD"/>
</dbReference>
<dbReference type="Proteomes" id="UP000050424">
    <property type="component" value="Unassembled WGS sequence"/>
</dbReference>
<dbReference type="InterPro" id="IPR011011">
    <property type="entry name" value="Znf_FYVE_PHD"/>
</dbReference>
<evidence type="ECO:0000313" key="10">
    <source>
        <dbReference type="Proteomes" id="UP000050424"/>
    </source>
</evidence>
<dbReference type="GO" id="GO:0008270">
    <property type="term" value="F:zinc ion binding"/>
    <property type="evidence" value="ECO:0007669"/>
    <property type="project" value="UniProtKB-KW"/>
</dbReference>
<feature type="region of interest" description="Disordered" evidence="7">
    <location>
        <begin position="1"/>
        <end position="118"/>
    </location>
</feature>
<evidence type="ECO:0000256" key="6">
    <source>
        <dbReference type="PROSITE-ProRule" id="PRU00146"/>
    </source>
</evidence>
<evidence type="ECO:0000256" key="1">
    <source>
        <dbReference type="ARBA" id="ARBA00004123"/>
    </source>
</evidence>
<dbReference type="InterPro" id="IPR013083">
    <property type="entry name" value="Znf_RING/FYVE/PHD"/>
</dbReference>
<gene>
    <name evidence="9" type="ORF">AK830_g4549</name>
</gene>
<evidence type="ECO:0000256" key="2">
    <source>
        <dbReference type="ARBA" id="ARBA00022723"/>
    </source>
</evidence>
<evidence type="ECO:0000256" key="3">
    <source>
        <dbReference type="ARBA" id="ARBA00022771"/>
    </source>
</evidence>
<dbReference type="STRING" id="78410.A0A0P7AVN4"/>
<evidence type="ECO:0000256" key="4">
    <source>
        <dbReference type="ARBA" id="ARBA00022833"/>
    </source>
</evidence>
<accession>A0A0P7AVN4</accession>
<evidence type="ECO:0000256" key="5">
    <source>
        <dbReference type="ARBA" id="ARBA00023242"/>
    </source>
</evidence>
<keyword evidence="10" id="KW-1185">Reference proteome</keyword>
<comment type="subcellular location">
    <subcellularLocation>
        <location evidence="1">Nucleus</location>
    </subcellularLocation>
</comment>
<feature type="compositionally biased region" description="Low complexity" evidence="7">
    <location>
        <begin position="42"/>
        <end position="57"/>
    </location>
</feature>
<dbReference type="Gene3D" id="3.30.40.10">
    <property type="entry name" value="Zinc/RING finger domain, C3HC4 (zinc finger)"/>
    <property type="match status" value="1"/>
</dbReference>
<dbReference type="Pfam" id="PF00628">
    <property type="entry name" value="PHD"/>
    <property type="match status" value="1"/>
</dbReference>
<evidence type="ECO:0000259" key="8">
    <source>
        <dbReference type="PROSITE" id="PS50016"/>
    </source>
</evidence>
<keyword evidence="2" id="KW-0479">Metal-binding</keyword>
<dbReference type="InterPro" id="IPR037869">
    <property type="entry name" value="Spp1/CFP1"/>
</dbReference>
<proteinExistence type="predicted"/>
<dbReference type="OrthoDB" id="436852at2759"/>
<organism evidence="9 10">
    <name type="scientific">Neonectria ditissima</name>
    <dbReference type="NCBI Taxonomy" id="78410"/>
    <lineage>
        <taxon>Eukaryota</taxon>
        <taxon>Fungi</taxon>
        <taxon>Dikarya</taxon>
        <taxon>Ascomycota</taxon>
        <taxon>Pezizomycotina</taxon>
        <taxon>Sordariomycetes</taxon>
        <taxon>Hypocreomycetidae</taxon>
        <taxon>Hypocreales</taxon>
        <taxon>Nectriaceae</taxon>
        <taxon>Neonectria</taxon>
    </lineage>
</organism>
<protein>
    <recommendedName>
        <fullName evidence="8">PHD-type domain-containing protein</fullName>
    </recommendedName>
</protein>
<dbReference type="SMART" id="SM00249">
    <property type="entry name" value="PHD"/>
    <property type="match status" value="1"/>
</dbReference>
<dbReference type="PANTHER" id="PTHR46174">
    <property type="entry name" value="CXXC-TYPE ZINC FINGER PROTEIN 1"/>
    <property type="match status" value="1"/>
</dbReference>
<keyword evidence="5" id="KW-0539">Nucleus</keyword>
<feature type="domain" description="PHD-type" evidence="8">
    <location>
        <begin position="120"/>
        <end position="171"/>
    </location>
</feature>
<evidence type="ECO:0000256" key="7">
    <source>
        <dbReference type="SAM" id="MobiDB-lite"/>
    </source>
</evidence>
<dbReference type="PANTHER" id="PTHR46174:SF1">
    <property type="entry name" value="CXXC-TYPE ZINC FINGER PROTEIN 1"/>
    <property type="match status" value="1"/>
</dbReference>
<evidence type="ECO:0000313" key="9">
    <source>
        <dbReference type="EMBL" id="KPM42011.1"/>
    </source>
</evidence>
<keyword evidence="4" id="KW-0862">Zinc</keyword>
<dbReference type="SUPFAM" id="SSF57903">
    <property type="entry name" value="FYVE/PHD zinc finger"/>
    <property type="match status" value="1"/>
</dbReference>
<reference evidence="9 10" key="1">
    <citation type="submission" date="2015-09" db="EMBL/GenBank/DDBJ databases">
        <title>Draft genome of a European isolate of the apple canker pathogen Neonectria ditissima.</title>
        <authorList>
            <person name="Gomez-Cortecero A."/>
            <person name="Harrison R.J."/>
            <person name="Armitage A.D."/>
        </authorList>
    </citation>
    <scope>NUCLEOTIDE SEQUENCE [LARGE SCALE GENOMIC DNA]</scope>
    <source>
        <strain evidence="9 10">R09/05</strain>
    </source>
</reference>
<comment type="caution">
    <text evidence="9">The sequence shown here is derived from an EMBL/GenBank/DDBJ whole genome shotgun (WGS) entry which is preliminary data.</text>
</comment>
<dbReference type="InterPro" id="IPR019787">
    <property type="entry name" value="Znf_PHD-finger"/>
</dbReference>
<dbReference type="PROSITE" id="PS01359">
    <property type="entry name" value="ZF_PHD_1"/>
    <property type="match status" value="1"/>
</dbReference>
<keyword evidence="3 6" id="KW-0863">Zinc-finger</keyword>
<dbReference type="GO" id="GO:0048188">
    <property type="term" value="C:Set1C/COMPASS complex"/>
    <property type="evidence" value="ECO:0007669"/>
    <property type="project" value="InterPro"/>
</dbReference>
<name>A0A0P7AVN4_9HYPO</name>
<sequence length="445" mass="48767">MEQTGFPTAAGDQPRFELTEAGFKSEGSADASPHPQLSSDIPHSTSKSPSHSPQPTTDTSNMGIHPHAGLKKKGTAATVKKAPKRPRNGGPTASKRAKHTPSGDTPQSGSSEDDAEEDNGPYCLCRGPDDHRWMIFCENCEDWFHGECIHLNKDIGESLIEKFICPNCTSGTLTSIYKKTCALSGCRKAARLTPVNQSVFCSIEHAQTWWERMVAKLPKARGKGGFNDQLIQEEFMALLGSGLSGLDEEGAWRLVKAPFSDERPKEGEGATATDGSQLANIISEEETLFLENAATARFHLAEETLLCHKMATLIELAQERRRAAITAGRIGEEICGYDQRLDTISARDAFAAFAKSAEGEAIFKASKLGDPTGEDDEVRGMCERKRCKIHSGWQKMLVLGIKHQIREMAGQAAEVAEEEKVVRAAAGERWRRKKAEKNWVEVLDE</sequence>
<dbReference type="EMBL" id="LKCW01000056">
    <property type="protein sequence ID" value="KPM42011.1"/>
    <property type="molecule type" value="Genomic_DNA"/>
</dbReference>